<evidence type="ECO:0000313" key="2">
    <source>
        <dbReference type="Proteomes" id="UP001642540"/>
    </source>
</evidence>
<dbReference type="Proteomes" id="UP001642540">
    <property type="component" value="Unassembled WGS sequence"/>
</dbReference>
<comment type="caution">
    <text evidence="1">The sequence shown here is derived from an EMBL/GenBank/DDBJ whole genome shotgun (WGS) entry which is preliminary data.</text>
</comment>
<accession>A0ABP1Q1M2</accession>
<protein>
    <submittedName>
        <fullName evidence="1">Uncharacterized protein</fullName>
    </submittedName>
</protein>
<dbReference type="SUPFAM" id="SSF52047">
    <property type="entry name" value="RNI-like"/>
    <property type="match status" value="1"/>
</dbReference>
<keyword evidence="2" id="KW-1185">Reference proteome</keyword>
<dbReference type="EMBL" id="CAXLJM020000019">
    <property type="protein sequence ID" value="CAL8085936.1"/>
    <property type="molecule type" value="Genomic_DNA"/>
</dbReference>
<reference evidence="1 2" key="1">
    <citation type="submission" date="2024-08" db="EMBL/GenBank/DDBJ databases">
        <authorList>
            <person name="Cucini C."/>
            <person name="Frati F."/>
        </authorList>
    </citation>
    <scope>NUCLEOTIDE SEQUENCE [LARGE SCALE GENOMIC DNA]</scope>
</reference>
<gene>
    <name evidence="1" type="ORF">ODALV1_LOCUS6279</name>
</gene>
<sequence length="472" mass="54831">MGENVSKRQKVANNNDGKTVVPAQLVSKEVEQVVVQPMKAKEDPFISILNKALPILMRNQDLPISSTHNKSWSTESILSCRLLNKSFKLAVDDCLGKGLCQELFKPHIFRCSTPERIYMFTLQADWINGTPFFLSFFKLSAEYKKELCESGLQLLQNHGHFLRRLSLLNFLDNHLPTALSYSPNIECLTVFSGLSPRDHQGKSLELTLPSLPKLKNVWFHLYEHRRKEYQTVAPWASSFLAAYGLQLRTLRCDHSIFLSGITWETFSSSLTNLEDLQVTWIDSNSGPLFEILSQVKWYNLKRLCFKEWFGEAIDFSNFGLETLDNFRNTLEELHLPKFVGQSWMGRIQSLFKENENSNDGGDAETFRFINLKRVRARESNVDSPMWASFKARFVNLEILRFEKDNSHTPYCPPTPSKSRMEWFFLNFSKLQYILWPRDGNGKECGRREYIAYMKNGKSYQVYENRKSRVLKC</sequence>
<name>A0ABP1Q1M2_9HEXA</name>
<evidence type="ECO:0000313" key="1">
    <source>
        <dbReference type="EMBL" id="CAL8085936.1"/>
    </source>
</evidence>
<organism evidence="1 2">
    <name type="scientific">Orchesella dallaii</name>
    <dbReference type="NCBI Taxonomy" id="48710"/>
    <lineage>
        <taxon>Eukaryota</taxon>
        <taxon>Metazoa</taxon>
        <taxon>Ecdysozoa</taxon>
        <taxon>Arthropoda</taxon>
        <taxon>Hexapoda</taxon>
        <taxon>Collembola</taxon>
        <taxon>Entomobryomorpha</taxon>
        <taxon>Entomobryoidea</taxon>
        <taxon>Orchesellidae</taxon>
        <taxon>Orchesellinae</taxon>
        <taxon>Orchesella</taxon>
    </lineage>
</organism>
<proteinExistence type="predicted"/>